<name>A0A1E5SHB8_9FLAO</name>
<reference evidence="1 2" key="1">
    <citation type="submission" date="2016-05" db="EMBL/GenBank/DDBJ databases">
        <title>Draft Genome Sequence of Algibacter sp. Strain SK-16 Isolated from the Surface Water of Aburatsubo Inlet.</title>
        <authorList>
            <person name="Wong S.-K."/>
            <person name="Yoshizawa S."/>
            <person name="Nakajima Y."/>
            <person name="Ogura Y."/>
            <person name="Tetsuya H."/>
            <person name="Hamasaki K."/>
        </authorList>
    </citation>
    <scope>NUCLEOTIDE SEQUENCE [LARGE SCALE GENOMIC DNA]</scope>
    <source>
        <strain evidence="1 2">SK-16</strain>
    </source>
</reference>
<evidence type="ECO:0000313" key="2">
    <source>
        <dbReference type="Proteomes" id="UP000095713"/>
    </source>
</evidence>
<comment type="caution">
    <text evidence="1">The sequence shown here is derived from an EMBL/GenBank/DDBJ whole genome shotgun (WGS) entry which is preliminary data.</text>
</comment>
<dbReference type="Proteomes" id="UP000095713">
    <property type="component" value="Unassembled WGS sequence"/>
</dbReference>
<dbReference type="RefSeq" id="WP_069831197.1">
    <property type="nucleotide sequence ID" value="NZ_MDJD01000054.1"/>
</dbReference>
<gene>
    <name evidence="1" type="ORF">A8C32_04660</name>
</gene>
<dbReference type="EMBL" id="MDJD01000054">
    <property type="protein sequence ID" value="OEJ98509.1"/>
    <property type="molecule type" value="Genomic_DNA"/>
</dbReference>
<keyword evidence="2" id="KW-1185">Reference proteome</keyword>
<accession>A0A1E5SHB8</accession>
<protein>
    <submittedName>
        <fullName evidence="1">Uncharacterized protein</fullName>
    </submittedName>
</protein>
<proteinExistence type="predicted"/>
<sequence>MSIKREDGNFRVSIKFSKKTSESMELKAFLFSRKKKLIESVIVKNDEAVFKTKVKKTSDVILLVVPNKKGVERVTDYRVLVSKYKAYKPIIKLNDKRKFEILPIPEKFLPLWFIRKCRVVGNVSKSFNINNFIERRGLCNMRIHICEVDKIHWLIPRIPDDIFIKIPDLVFNPEIPIPVPSLPDPPIPPLPDPQRFRNFRDIDNIFSATSFLRPDLNMSSVDREIGLSNIIQPILTNDNIVRTLKSKNPGLIKNMIINK</sequence>
<evidence type="ECO:0000313" key="1">
    <source>
        <dbReference type="EMBL" id="OEJ98509.1"/>
    </source>
</evidence>
<dbReference type="AlphaFoldDB" id="A0A1E5SHB8"/>
<organism evidence="1 2">
    <name type="scientific">Flavivirga aquatica</name>
    <dbReference type="NCBI Taxonomy" id="1849968"/>
    <lineage>
        <taxon>Bacteria</taxon>
        <taxon>Pseudomonadati</taxon>
        <taxon>Bacteroidota</taxon>
        <taxon>Flavobacteriia</taxon>
        <taxon>Flavobacteriales</taxon>
        <taxon>Flavobacteriaceae</taxon>
        <taxon>Flavivirga</taxon>
    </lineage>
</organism>